<reference evidence="2" key="2">
    <citation type="submission" date="2015-01" db="EMBL/GenBank/DDBJ databases">
        <title>Evolutionary Origins and Diversification of the Mycorrhizal Mutualists.</title>
        <authorList>
            <consortium name="DOE Joint Genome Institute"/>
            <consortium name="Mycorrhizal Genomics Consortium"/>
            <person name="Kohler A."/>
            <person name="Kuo A."/>
            <person name="Nagy L.G."/>
            <person name="Floudas D."/>
            <person name="Copeland A."/>
            <person name="Barry K.W."/>
            <person name="Cichocki N."/>
            <person name="Veneault-Fourrey C."/>
            <person name="LaButti K."/>
            <person name="Lindquist E.A."/>
            <person name="Lipzen A."/>
            <person name="Lundell T."/>
            <person name="Morin E."/>
            <person name="Murat C."/>
            <person name="Riley R."/>
            <person name="Ohm R."/>
            <person name="Sun H."/>
            <person name="Tunlid A."/>
            <person name="Henrissat B."/>
            <person name="Grigoriev I.V."/>
            <person name="Hibbett D.S."/>
            <person name="Martin F."/>
        </authorList>
    </citation>
    <scope>NUCLEOTIDE SEQUENCE [LARGE SCALE GENOMIC DNA]</scope>
    <source>
        <strain evidence="2">Zn</strain>
    </source>
</reference>
<dbReference type="EMBL" id="KN832874">
    <property type="protein sequence ID" value="KIN03144.1"/>
    <property type="molecule type" value="Genomic_DNA"/>
</dbReference>
<proteinExistence type="predicted"/>
<organism evidence="1 2">
    <name type="scientific">Oidiodendron maius (strain Zn)</name>
    <dbReference type="NCBI Taxonomy" id="913774"/>
    <lineage>
        <taxon>Eukaryota</taxon>
        <taxon>Fungi</taxon>
        <taxon>Dikarya</taxon>
        <taxon>Ascomycota</taxon>
        <taxon>Pezizomycotina</taxon>
        <taxon>Leotiomycetes</taxon>
        <taxon>Leotiomycetes incertae sedis</taxon>
        <taxon>Myxotrichaceae</taxon>
        <taxon>Oidiodendron</taxon>
    </lineage>
</organism>
<dbReference type="InParanoid" id="A0A0C3CVZ7"/>
<reference evidence="1 2" key="1">
    <citation type="submission" date="2014-04" db="EMBL/GenBank/DDBJ databases">
        <authorList>
            <consortium name="DOE Joint Genome Institute"/>
            <person name="Kuo A."/>
            <person name="Martino E."/>
            <person name="Perotto S."/>
            <person name="Kohler A."/>
            <person name="Nagy L.G."/>
            <person name="Floudas D."/>
            <person name="Copeland A."/>
            <person name="Barry K.W."/>
            <person name="Cichocki N."/>
            <person name="Veneault-Fourrey C."/>
            <person name="LaButti K."/>
            <person name="Lindquist E.A."/>
            <person name="Lipzen A."/>
            <person name="Lundell T."/>
            <person name="Morin E."/>
            <person name="Murat C."/>
            <person name="Sun H."/>
            <person name="Tunlid A."/>
            <person name="Henrissat B."/>
            <person name="Grigoriev I.V."/>
            <person name="Hibbett D.S."/>
            <person name="Martin F."/>
            <person name="Nordberg H.P."/>
            <person name="Cantor M.N."/>
            <person name="Hua S.X."/>
        </authorList>
    </citation>
    <scope>NUCLEOTIDE SEQUENCE [LARGE SCALE GENOMIC DNA]</scope>
    <source>
        <strain evidence="1 2">Zn</strain>
    </source>
</reference>
<accession>A0A0C3CVZ7</accession>
<dbReference type="Proteomes" id="UP000054321">
    <property type="component" value="Unassembled WGS sequence"/>
</dbReference>
<dbReference type="HOGENOM" id="CLU_2250867_0_0_1"/>
<keyword evidence="2" id="KW-1185">Reference proteome</keyword>
<evidence type="ECO:0000313" key="1">
    <source>
        <dbReference type="EMBL" id="KIN03144.1"/>
    </source>
</evidence>
<gene>
    <name evidence="1" type="ORF">OIDMADRAFT_178838</name>
</gene>
<name>A0A0C3CVZ7_OIDMZ</name>
<protein>
    <submittedName>
        <fullName evidence="1">Uncharacterized protein</fullName>
    </submittedName>
</protein>
<evidence type="ECO:0000313" key="2">
    <source>
        <dbReference type="Proteomes" id="UP000054321"/>
    </source>
</evidence>
<sequence>MLADGPRLRFRCLFGRSTEEVPTRPELEEILSLWIFLADFCDMMMTEALTAGVQLDDLSNCELKALESQRETIELAQRGNATKSSSKAINFSLPTLDILALDHS</sequence>
<dbReference type="AlphaFoldDB" id="A0A0C3CVZ7"/>